<dbReference type="GO" id="GO:0005524">
    <property type="term" value="F:ATP binding"/>
    <property type="evidence" value="ECO:0007669"/>
    <property type="project" value="UniProtKB-KW"/>
</dbReference>
<keyword evidence="4 6" id="KW-0547">Nucleotide-binding</keyword>
<dbReference type="InterPro" id="IPR055394">
    <property type="entry name" value="Zn_ribbon_TiaS"/>
</dbReference>
<keyword evidence="3 6" id="KW-0819">tRNA processing</keyword>
<evidence type="ECO:0000256" key="1">
    <source>
        <dbReference type="ARBA" id="ARBA00022490"/>
    </source>
</evidence>
<dbReference type="EC" id="6.3.4.22" evidence="6"/>
<dbReference type="EMBL" id="KF900493">
    <property type="protein sequence ID" value="AIE96929.1"/>
    <property type="molecule type" value="Genomic_DNA"/>
</dbReference>
<dbReference type="Gene3D" id="3.90.600.20">
    <property type="match status" value="1"/>
</dbReference>
<evidence type="ECO:0000256" key="3">
    <source>
        <dbReference type="ARBA" id="ARBA00022694"/>
    </source>
</evidence>
<dbReference type="GO" id="GO:0002101">
    <property type="term" value="P:tRNA wobble cytosine modification"/>
    <property type="evidence" value="ECO:0007669"/>
    <property type="project" value="UniProtKB-UniRule"/>
</dbReference>
<feature type="domain" description="TiaS C-terminal zinc ribbon" evidence="9">
    <location>
        <begin position="369"/>
        <end position="409"/>
    </location>
</feature>
<feature type="domain" description="TiaS-like TCKD" evidence="8">
    <location>
        <begin position="18"/>
        <end position="149"/>
    </location>
</feature>
<comment type="catalytic activity">
    <reaction evidence="6">
        <text>cytidine(34) in tRNA(Ile2) + agmatine + ATP + H2O = 2-agmatinylcytidine(34) in tRNA(Ile2) + AMP + 2 phosphate + 2 H(+)</text>
        <dbReference type="Rhea" id="RHEA:43608"/>
        <dbReference type="Rhea" id="RHEA-COMP:10625"/>
        <dbReference type="Rhea" id="RHEA-COMP:10626"/>
        <dbReference type="ChEBI" id="CHEBI:15377"/>
        <dbReference type="ChEBI" id="CHEBI:15378"/>
        <dbReference type="ChEBI" id="CHEBI:30616"/>
        <dbReference type="ChEBI" id="CHEBI:43474"/>
        <dbReference type="ChEBI" id="CHEBI:58145"/>
        <dbReference type="ChEBI" id="CHEBI:82748"/>
        <dbReference type="ChEBI" id="CHEBI:83545"/>
        <dbReference type="ChEBI" id="CHEBI:456215"/>
        <dbReference type="EC" id="6.3.4.22"/>
    </reaction>
</comment>
<comment type="similarity">
    <text evidence="6">Belongs to the TiaS family.</text>
</comment>
<evidence type="ECO:0000259" key="8">
    <source>
        <dbReference type="Pfam" id="PF22641"/>
    </source>
</evidence>
<feature type="domain" description="TiaS FLD" evidence="7">
    <location>
        <begin position="153"/>
        <end position="266"/>
    </location>
</feature>
<dbReference type="Gene3D" id="2.40.50.1010">
    <property type="match status" value="1"/>
</dbReference>
<dbReference type="Gene3D" id="3.30.70.2200">
    <property type="match status" value="1"/>
</dbReference>
<protein>
    <recommendedName>
        <fullName evidence="6">tRNA(Ile2) 2-agmatinylcytidine synthetase TiaS</fullName>
        <shortName evidence="6">tRNA(Ile2)-agm2C synthetase</shortName>
        <ecNumber evidence="6">6.3.4.22</ecNumber>
    </recommendedName>
    <alternativeName>
        <fullName evidence="6">tRNA(Ile2) agmatidine synthetase</fullName>
    </alternativeName>
</protein>
<gene>
    <name evidence="6" type="primary">tiaS</name>
</gene>
<evidence type="ECO:0000313" key="10">
    <source>
        <dbReference type="EMBL" id="AIE96929.1"/>
    </source>
</evidence>
<evidence type="ECO:0000256" key="5">
    <source>
        <dbReference type="ARBA" id="ARBA00022840"/>
    </source>
</evidence>
<proteinExistence type="inferred from homology"/>
<evidence type="ECO:0000256" key="4">
    <source>
        <dbReference type="ARBA" id="ARBA00022741"/>
    </source>
</evidence>
<dbReference type="Pfam" id="PF22641">
    <property type="entry name" value="TiaS_TCKD"/>
    <property type="match status" value="1"/>
</dbReference>
<evidence type="ECO:0000259" key="7">
    <source>
        <dbReference type="Pfam" id="PF08489"/>
    </source>
</evidence>
<sequence>MTKIEIPFINNMKSHTMYVGFDDTDSPKGMCTTYLAYKMVNLLKKEKVTFLDFPNLIRFNPNIPWKTRGNGAVGLAISTNHPQKIKLMIKNLVKKYSDTKNGANPGLVFFDNQKIPYEFEQFSSKALWKLIHRNDAKKFVSKYNLDSFYLGNGQGLVGAIGAIGYKFFDQTYELLSYREKSKFGTKRKIDNRQVKEMQEKTFPYTFNNYDKEKEKILISPHGPDPVFYGIRGENPSSLISASKLINIKEKLDGYLIFKSNQGTGDHLKNQIDFKNFEPYTSGTITGIVETIPIVMKGGHVFFSIRSKNHIFRCAVYKPTKITDIAMNLIVGDKIQIGGGVRKATKTFQRLVNIEFINVLKLKTKYQSINPPCKKCKKRMKSKGKNQGYQCIKCGSKSSSKKIIKLPRLISKTLYIPTISAHRHLTRPKQRLRTINQKNQFSKKIQWITSF</sequence>
<accession>A0A075G0J3</accession>
<comment type="function">
    <text evidence="6">ATP-dependent agmatine transferase that catalyzes the formation of 2-agmatinylcytidine (agm2C) at the wobble position (C34) of tRNA(Ile2), converting the codon specificity from AUG to AUA.</text>
</comment>
<dbReference type="InterPro" id="IPR024913">
    <property type="entry name" value="tRNA_Ile2__agm2C_synt"/>
</dbReference>
<keyword evidence="2 6" id="KW-0436">Ligase</keyword>
<evidence type="ECO:0000256" key="6">
    <source>
        <dbReference type="HAMAP-Rule" id="MF_01892"/>
    </source>
</evidence>
<evidence type="ECO:0000259" key="9">
    <source>
        <dbReference type="Pfam" id="PF23783"/>
    </source>
</evidence>
<dbReference type="HAMAP" id="MF_01892">
    <property type="entry name" value="tRNA_Ile2_agm2C_synt"/>
    <property type="match status" value="1"/>
</dbReference>
<dbReference type="GO" id="GO:0005737">
    <property type="term" value="C:cytoplasm"/>
    <property type="evidence" value="ECO:0007669"/>
    <property type="project" value="UniProtKB-SubCell"/>
</dbReference>
<reference evidence="10" key="1">
    <citation type="journal article" date="2014" name="Genome Biol. Evol.">
        <title>Pangenome evidence for extensive interdomain horizontal transfer affecting lineage core and shell genes in uncultured planktonic thaumarchaeota and euryarchaeota.</title>
        <authorList>
            <person name="Deschamps P."/>
            <person name="Zivanovic Y."/>
            <person name="Moreira D."/>
            <person name="Rodriguez-Valera F."/>
            <person name="Lopez-Garcia P."/>
        </authorList>
    </citation>
    <scope>NUCLEOTIDE SEQUENCE</scope>
</reference>
<name>A0A075G0J3_9ARCH</name>
<comment type="subcellular location">
    <subcellularLocation>
        <location evidence="6">Cytoplasm</location>
    </subcellularLocation>
</comment>
<dbReference type="Pfam" id="PF08489">
    <property type="entry name" value="TiaS_FLD"/>
    <property type="match status" value="1"/>
</dbReference>
<keyword evidence="5 6" id="KW-0067">ATP-binding</keyword>
<dbReference type="Pfam" id="PF23783">
    <property type="entry name" value="Zn_ribbon_TiaS"/>
    <property type="match status" value="1"/>
</dbReference>
<evidence type="ECO:0000256" key="2">
    <source>
        <dbReference type="ARBA" id="ARBA00022598"/>
    </source>
</evidence>
<dbReference type="GO" id="GO:0003677">
    <property type="term" value="F:DNA binding"/>
    <property type="evidence" value="ECO:0007669"/>
    <property type="project" value="UniProtKB-KW"/>
</dbReference>
<dbReference type="GO" id="GO:0016879">
    <property type="term" value="F:ligase activity, forming carbon-nitrogen bonds"/>
    <property type="evidence" value="ECO:0007669"/>
    <property type="project" value="UniProtKB-UniRule"/>
</dbReference>
<dbReference type="InterPro" id="IPR013696">
    <property type="entry name" value="TiaS_FLD"/>
</dbReference>
<dbReference type="InterPro" id="IPR053870">
    <property type="entry name" value="TiaS-like_TCKD"/>
</dbReference>
<dbReference type="PANTHER" id="PTHR40705">
    <property type="entry name" value="TRNA(ILE2) 2-AGMATINYLCYTIDINE SYNTHETASE TIAS"/>
    <property type="match status" value="1"/>
</dbReference>
<dbReference type="AlphaFoldDB" id="A0A075G0J3"/>
<keyword evidence="1 6" id="KW-0963">Cytoplasm</keyword>
<organism evidence="10">
    <name type="scientific">uncultured marine thaumarchaeote AD1000_88_E07</name>
    <dbReference type="NCBI Taxonomy" id="1455946"/>
    <lineage>
        <taxon>Archaea</taxon>
        <taxon>Nitrososphaerota</taxon>
        <taxon>environmental samples</taxon>
    </lineage>
</organism>
<keyword evidence="10" id="KW-0238">DNA-binding</keyword>
<dbReference type="PANTHER" id="PTHR40705:SF1">
    <property type="entry name" value="TRNA(ILE2) 2-AGMATINYLCYTIDINE SYNTHETASE TIAS"/>
    <property type="match status" value="1"/>
</dbReference>